<feature type="compositionally biased region" description="Low complexity" evidence="1">
    <location>
        <begin position="210"/>
        <end position="227"/>
    </location>
</feature>
<dbReference type="STRING" id="2082308.A0A2K1QWT6"/>
<dbReference type="AlphaFoldDB" id="A0A2K1QWT6"/>
<dbReference type="Proteomes" id="UP000243797">
    <property type="component" value="Unassembled WGS sequence"/>
</dbReference>
<accession>A0A2K1QWT6</accession>
<feature type="region of interest" description="Disordered" evidence="1">
    <location>
        <begin position="456"/>
        <end position="542"/>
    </location>
</feature>
<feature type="compositionally biased region" description="Low complexity" evidence="1">
    <location>
        <begin position="561"/>
        <end position="582"/>
    </location>
</feature>
<feature type="compositionally biased region" description="Polar residues" evidence="1">
    <location>
        <begin position="592"/>
        <end position="609"/>
    </location>
</feature>
<evidence type="ECO:0000313" key="3">
    <source>
        <dbReference type="EMBL" id="PNS19479.1"/>
    </source>
</evidence>
<dbReference type="InParanoid" id="A0A2K1QWT6"/>
<feature type="compositionally biased region" description="Low complexity" evidence="1">
    <location>
        <begin position="649"/>
        <end position="663"/>
    </location>
</feature>
<feature type="compositionally biased region" description="Polar residues" evidence="1">
    <location>
        <begin position="181"/>
        <end position="197"/>
    </location>
</feature>
<evidence type="ECO:0000256" key="1">
    <source>
        <dbReference type="SAM" id="MobiDB-lite"/>
    </source>
</evidence>
<feature type="compositionally biased region" description="Pro residues" evidence="1">
    <location>
        <begin position="512"/>
        <end position="521"/>
    </location>
</feature>
<dbReference type="Pfam" id="PF24616">
    <property type="entry name" value="DUF7624"/>
    <property type="match status" value="1"/>
</dbReference>
<feature type="compositionally biased region" description="Polar residues" evidence="1">
    <location>
        <begin position="14"/>
        <end position="29"/>
    </location>
</feature>
<gene>
    <name evidence="3" type="ORF">CAC42_7323</name>
</gene>
<feature type="region of interest" description="Disordered" evidence="1">
    <location>
        <begin position="645"/>
        <end position="677"/>
    </location>
</feature>
<feature type="domain" description="DUF7624" evidence="2">
    <location>
        <begin position="618"/>
        <end position="760"/>
    </location>
</feature>
<sequence>MAALRSPLAPSPTPSSKVVQATPSPTSPALQMEALSPRSAHSLAPPSPYPQHVDPSPTESNGTDTTEIEEDAQEEISEKEVIGSLAGMDARGVLPGGSAITSPISPNDLAKLDTTVKRTPEPHSDDAPTSVIHVSQGFKHFASERQSPSSSHSRDMAKVETWIASPSTPDAAKGPDDKRLSGQSPGPSNGSTETISSEAPKPIRQDSVTDRSSTSSRSRSALSAQSVLTAPRASGSIDLHIINVDGDLACSESVRSSSDVSEEVKGLRRALANCWSLCNTLADMSNSYRHRVFFNSPKSTIQDTAWNSCWRLCQELYNYRNQPFANIDKSIELCRDFTNAWFEARSKGDSTSDSILRVSFEMSTHLYNIRDRTLPAPFVKRSMDFYVAFCHRMMKQRSSLPRETDALLHACWTLAESLYNLQHHRDDNEEDITEEEVLTSALHAAFGLSDLLKESWSHGRSNDRGTPRPVQHSFPPRNTRALPSEGRTSSMSNRTYHDATSSFQNGFAPPHGHAPPLPPETPVTIFDDVTDSSSPESATAPKILVLGPADSGAGRARLTQQSQYAGSGAQQHQARQGSARQQQRGDSHLARWSSNASSLSDFSESNGQSEAEEGEWADRQERHVEVLKGLLVQAGEKVGFGSVMSGRKAGTTADTQAAAASEGAAEEEEEEEEGEQEQTLQSFVAGLGADAFGADEQRKSLLVRYKGLVTTDPTLRGVRAAVRETFTVEDMAEAVNWLVGGDERRWSWMGSLFRFVTGMEEVGEGGQVRMAQ</sequence>
<dbReference type="OrthoDB" id="5230484at2759"/>
<keyword evidence="4" id="KW-1185">Reference proteome</keyword>
<organism evidence="3 4">
    <name type="scientific">Sphaceloma murrayae</name>
    <dbReference type="NCBI Taxonomy" id="2082308"/>
    <lineage>
        <taxon>Eukaryota</taxon>
        <taxon>Fungi</taxon>
        <taxon>Dikarya</taxon>
        <taxon>Ascomycota</taxon>
        <taxon>Pezizomycotina</taxon>
        <taxon>Dothideomycetes</taxon>
        <taxon>Dothideomycetidae</taxon>
        <taxon>Myriangiales</taxon>
        <taxon>Elsinoaceae</taxon>
        <taxon>Sphaceloma</taxon>
    </lineage>
</organism>
<feature type="region of interest" description="Disordered" evidence="1">
    <location>
        <begin position="561"/>
        <end position="618"/>
    </location>
</feature>
<feature type="compositionally biased region" description="Acidic residues" evidence="1">
    <location>
        <begin position="66"/>
        <end position="75"/>
    </location>
</feature>
<feature type="region of interest" description="Disordered" evidence="1">
    <location>
        <begin position="1"/>
        <end position="227"/>
    </location>
</feature>
<feature type="compositionally biased region" description="Acidic residues" evidence="1">
    <location>
        <begin position="664"/>
        <end position="676"/>
    </location>
</feature>
<name>A0A2K1QWT6_9PEZI</name>
<protein>
    <submittedName>
        <fullName evidence="3">Transaldolase</fullName>
    </submittedName>
</protein>
<evidence type="ECO:0000259" key="2">
    <source>
        <dbReference type="Pfam" id="PF24616"/>
    </source>
</evidence>
<dbReference type="InterPro" id="IPR056041">
    <property type="entry name" value="DUF7624"/>
</dbReference>
<reference evidence="3 4" key="1">
    <citation type="submission" date="2017-06" db="EMBL/GenBank/DDBJ databases">
        <title>Draft genome sequence of a variant of Elsinoe murrayae.</title>
        <authorList>
            <person name="Cheng Q."/>
        </authorList>
    </citation>
    <scope>NUCLEOTIDE SEQUENCE [LARGE SCALE GENOMIC DNA]</scope>
    <source>
        <strain evidence="3 4">CQ-2017a</strain>
    </source>
</reference>
<dbReference type="EMBL" id="NKHZ01000031">
    <property type="protein sequence ID" value="PNS19479.1"/>
    <property type="molecule type" value="Genomic_DNA"/>
</dbReference>
<comment type="caution">
    <text evidence="3">The sequence shown here is derived from an EMBL/GenBank/DDBJ whole genome shotgun (WGS) entry which is preliminary data.</text>
</comment>
<feature type="compositionally biased region" description="Basic and acidic residues" evidence="1">
    <location>
        <begin position="456"/>
        <end position="466"/>
    </location>
</feature>
<proteinExistence type="predicted"/>
<feature type="compositionally biased region" description="Basic and acidic residues" evidence="1">
    <location>
        <begin position="110"/>
        <end position="126"/>
    </location>
</feature>
<evidence type="ECO:0000313" key="4">
    <source>
        <dbReference type="Proteomes" id="UP000243797"/>
    </source>
</evidence>
<feature type="compositionally biased region" description="Polar residues" evidence="1">
    <location>
        <begin position="486"/>
        <end position="505"/>
    </location>
</feature>